<protein>
    <submittedName>
        <fullName evidence="1">Uncharacterized protein</fullName>
    </submittedName>
</protein>
<accession>A0A0K1QWK7</accession>
<dbReference type="Proteomes" id="UP000017175">
    <property type="component" value="Chromosome"/>
</dbReference>
<dbReference type="AlphaFoldDB" id="A0A0K1QWK7"/>
<evidence type="ECO:0000313" key="2">
    <source>
        <dbReference type="Proteomes" id="UP000017175"/>
    </source>
</evidence>
<proteinExistence type="predicted"/>
<dbReference type="OrthoDB" id="6891462at2"/>
<organism evidence="1 2">
    <name type="scientific">Pseudomonas fluorescens NCIMB 11764</name>
    <dbReference type="NCBI Taxonomy" id="1221522"/>
    <lineage>
        <taxon>Bacteria</taxon>
        <taxon>Pseudomonadati</taxon>
        <taxon>Pseudomonadota</taxon>
        <taxon>Gammaproteobacteria</taxon>
        <taxon>Pseudomonadales</taxon>
        <taxon>Pseudomonadaceae</taxon>
        <taxon>Pseudomonas</taxon>
    </lineage>
</organism>
<reference evidence="1 2" key="1">
    <citation type="journal article" date="2012" name="J. Bacteriol.">
        <title>Draft genome sequence of the cyanide-utilizing bacterium Pseudomonas fluorescens strain NCIMB 11764.</title>
        <authorList>
            <person name="Vilo C.A."/>
            <person name="Benedik M.J."/>
            <person name="Kunz D.A."/>
            <person name="Dong Q."/>
        </authorList>
    </citation>
    <scope>NUCLEOTIDE SEQUENCE [LARGE SCALE GENOMIC DNA]</scope>
    <source>
        <strain evidence="1 2">NCIMB 11764</strain>
    </source>
</reference>
<sequence>MTATQLTSTAHIDYGLDTLFGRVTKSAECQVGLEQVEHDPTRFALRVQPPLPPDLEQAKTLLVRVEGRRLNGIVRHTERLEDQSLKLEVEPE</sequence>
<evidence type="ECO:0000313" key="1">
    <source>
        <dbReference type="EMBL" id="AKV09840.1"/>
    </source>
</evidence>
<name>A0A0K1QWK7_PSEFL</name>
<dbReference type="RefSeq" id="WP_017339711.1">
    <property type="nucleotide sequence ID" value="NZ_CP010945.1"/>
</dbReference>
<dbReference type="EMBL" id="CP010945">
    <property type="protein sequence ID" value="AKV09840.1"/>
    <property type="molecule type" value="Genomic_DNA"/>
</dbReference>
<gene>
    <name evidence="1" type="ORF">B723_26955</name>
</gene>